<protein>
    <recommendedName>
        <fullName evidence="9">Heparan-sulfate 6-O-sulfotransferase</fullName>
        <ecNumber evidence="9">2.8.2.-</ecNumber>
    </recommendedName>
</protein>
<dbReference type="FunFam" id="3.40.50.300:FF:000347">
    <property type="entry name" value="Heparan-sulfate 6-O-sulfotransferase"/>
    <property type="match status" value="1"/>
</dbReference>
<keyword evidence="11" id="KW-1185">Reference proteome</keyword>
<dbReference type="PANTHER" id="PTHR12812:SF0">
    <property type="entry name" value="HEPARAN-SULFATE 6-O-SULFOTRANSFERASE"/>
    <property type="match status" value="1"/>
</dbReference>
<comment type="catalytic activity">
    <reaction evidence="9">
        <text>alpha-D-glucosaminyl-[heparan sulfate](n) + 3'-phosphoadenylyl sulfate = 6-sulfo-alpha-D-glucosaminyl-[heparan sulfate](n) + adenosine 3',5'-bisphosphate + H(+)</text>
        <dbReference type="Rhea" id="RHEA:56604"/>
        <dbReference type="Rhea" id="RHEA-COMP:9830"/>
        <dbReference type="Rhea" id="RHEA-COMP:14621"/>
        <dbReference type="ChEBI" id="CHEBI:15378"/>
        <dbReference type="ChEBI" id="CHEBI:58339"/>
        <dbReference type="ChEBI" id="CHEBI:58343"/>
        <dbReference type="ChEBI" id="CHEBI:58388"/>
        <dbReference type="ChEBI" id="CHEBI:140604"/>
    </reaction>
</comment>
<evidence type="ECO:0000256" key="2">
    <source>
        <dbReference type="ARBA" id="ARBA00010109"/>
    </source>
</evidence>
<reference evidence="10" key="1">
    <citation type="submission" date="2022-11" db="UniProtKB">
        <authorList>
            <consortium name="EnsemblMetazoa"/>
        </authorList>
    </citation>
    <scope>IDENTIFICATION</scope>
</reference>
<evidence type="ECO:0000256" key="8">
    <source>
        <dbReference type="ARBA" id="ARBA00023180"/>
    </source>
</evidence>
<dbReference type="Pfam" id="PF03567">
    <property type="entry name" value="Sulfotransfer_2"/>
    <property type="match status" value="1"/>
</dbReference>
<dbReference type="GO" id="GO:0016020">
    <property type="term" value="C:membrane"/>
    <property type="evidence" value="ECO:0007669"/>
    <property type="project" value="UniProtKB-SubCell"/>
</dbReference>
<keyword evidence="6 9" id="KW-1133">Transmembrane helix</keyword>
<evidence type="ECO:0000256" key="1">
    <source>
        <dbReference type="ARBA" id="ARBA00004606"/>
    </source>
</evidence>
<comment type="similarity">
    <text evidence="2 9">Belongs to the sulfotransferase 6 family.</text>
</comment>
<dbReference type="InterPro" id="IPR010635">
    <property type="entry name" value="Heparan_SO4-6-sulfoTrfase"/>
</dbReference>
<keyword evidence="4 9" id="KW-0812">Transmembrane</keyword>
<dbReference type="OrthoDB" id="406981at2759"/>
<dbReference type="InterPro" id="IPR027417">
    <property type="entry name" value="P-loop_NTPase"/>
</dbReference>
<keyword evidence="7 9" id="KW-0472">Membrane</keyword>
<dbReference type="Gene3D" id="3.40.50.300">
    <property type="entry name" value="P-loop containing nucleotide triphosphate hydrolases"/>
    <property type="match status" value="1"/>
</dbReference>
<evidence type="ECO:0000256" key="4">
    <source>
        <dbReference type="ARBA" id="ARBA00022692"/>
    </source>
</evidence>
<dbReference type="EC" id="2.8.2.-" evidence="9"/>
<dbReference type="Proteomes" id="UP000887568">
    <property type="component" value="Unplaced"/>
</dbReference>
<dbReference type="OMA" id="AYNELQP"/>
<dbReference type="GO" id="GO:0017095">
    <property type="term" value="F:heparan sulfate 6-sulfotransferase activity"/>
    <property type="evidence" value="ECO:0007669"/>
    <property type="project" value="TreeGrafter"/>
</dbReference>
<name>A0A913ZDV6_PATMI</name>
<keyword evidence="5 9" id="KW-0735">Signal-anchor</keyword>
<keyword evidence="8" id="KW-0325">Glycoprotein</keyword>
<evidence type="ECO:0000256" key="7">
    <source>
        <dbReference type="ARBA" id="ARBA00023136"/>
    </source>
</evidence>
<dbReference type="RefSeq" id="XP_038049962.1">
    <property type="nucleotide sequence ID" value="XM_038194034.1"/>
</dbReference>
<evidence type="ECO:0000256" key="6">
    <source>
        <dbReference type="ARBA" id="ARBA00022989"/>
    </source>
</evidence>
<evidence type="ECO:0000313" key="11">
    <source>
        <dbReference type="Proteomes" id="UP000887568"/>
    </source>
</evidence>
<accession>A0A913ZDV6</accession>
<comment type="subcellular location">
    <subcellularLocation>
        <location evidence="1 9">Membrane</location>
        <topology evidence="1 9">Single-pass type II membrane protein</topology>
    </subcellularLocation>
</comment>
<feature type="transmembrane region" description="Helical" evidence="9">
    <location>
        <begin position="6"/>
        <end position="25"/>
    </location>
</feature>
<evidence type="ECO:0000256" key="9">
    <source>
        <dbReference type="RuleBase" id="RU364122"/>
    </source>
</evidence>
<evidence type="ECO:0000256" key="3">
    <source>
        <dbReference type="ARBA" id="ARBA00022679"/>
    </source>
</evidence>
<evidence type="ECO:0000256" key="5">
    <source>
        <dbReference type="ARBA" id="ARBA00022968"/>
    </source>
</evidence>
<dbReference type="PANTHER" id="PTHR12812">
    <property type="entry name" value="HEPARAN SULFATE 6-O-SULFOTRANSFERASE 3"/>
    <property type="match status" value="1"/>
</dbReference>
<comment type="function">
    <text evidence="9">6-O-sulfation enzyme which catalyzes the transfer of sulfate from 3'-phosphoadenosine 5'-phosphosulfate (PAPS) to position 6 of the N-sulfoglucosamine residue (GlcNS) of heparan sulfate.</text>
</comment>
<dbReference type="GeneID" id="119723414"/>
<sequence>MANYYVIGLSAVVMLTIVSLVYDSFDMDMYQCRDTKQQSDSSTKITRLLTSANSSWEFNITGNDVLVCLHIQKTGGSSFGRHLVHDLDLSSPCQCKKGLKACQCFRPGSKNEVWLFSEFSMGWSCGLHADWTELTNCVPSMLDKFEGTKHKRRYFYQTILREPQARYLSEWRHVQRGATWKTAVHMCNGKIPTSEELPRCYEGIDWTGVSLEEFMDCQYNLANNRQTRMLADLSEVGCYNLSKLSNAERRARMLESAKRNLRRLAFFGMLEYQKETQQLFESTFGLKFLKDFVQFDATKGTAAKTVLTGQQKLKVQEANTEDFLLYDYAKKLFLERVAALRQKRRKRAPLTRLS</sequence>
<keyword evidence="3 9" id="KW-0808">Transferase</keyword>
<proteinExistence type="inferred from homology"/>
<organism evidence="10 11">
    <name type="scientific">Patiria miniata</name>
    <name type="common">Bat star</name>
    <name type="synonym">Asterina miniata</name>
    <dbReference type="NCBI Taxonomy" id="46514"/>
    <lineage>
        <taxon>Eukaryota</taxon>
        <taxon>Metazoa</taxon>
        <taxon>Echinodermata</taxon>
        <taxon>Eleutherozoa</taxon>
        <taxon>Asterozoa</taxon>
        <taxon>Asteroidea</taxon>
        <taxon>Valvatacea</taxon>
        <taxon>Valvatida</taxon>
        <taxon>Asterinidae</taxon>
        <taxon>Patiria</taxon>
    </lineage>
</organism>
<dbReference type="EnsemblMetazoa" id="XM_038194034.1">
    <property type="protein sequence ID" value="XP_038049962.1"/>
    <property type="gene ID" value="LOC119723414"/>
</dbReference>
<evidence type="ECO:0000313" key="10">
    <source>
        <dbReference type="EnsemblMetazoa" id="XP_038049962.1"/>
    </source>
</evidence>
<dbReference type="AlphaFoldDB" id="A0A913ZDV6"/>
<dbReference type="InterPro" id="IPR005331">
    <property type="entry name" value="Sulfotransferase"/>
</dbReference>